<proteinExistence type="predicted"/>
<reference evidence="1" key="1">
    <citation type="submission" date="2021-01" db="EMBL/GenBank/DDBJ databases">
        <authorList>
            <person name="Sun Q."/>
        </authorList>
    </citation>
    <scope>NUCLEOTIDE SEQUENCE</scope>
    <source>
        <strain evidence="1">YIM B02566</strain>
    </source>
</reference>
<dbReference type="EMBL" id="JAENHL010000007">
    <property type="protein sequence ID" value="MBK1867052.1"/>
    <property type="molecule type" value="Genomic_DNA"/>
</dbReference>
<accession>A0ACC5R362</accession>
<keyword evidence="2" id="KW-1185">Reference proteome</keyword>
<name>A0ACC5R362_9HYPH</name>
<evidence type="ECO:0000313" key="1">
    <source>
        <dbReference type="EMBL" id="MBK1867052.1"/>
    </source>
</evidence>
<gene>
    <name evidence="1" type="ORF">JHL16_11910</name>
</gene>
<sequence length="577" mass="61636">MEADIFKDIIVPVIGGLGIFMLGLEFMANGIQALSVNRMREWLARIAGTPAKGVIAGTLITGVIQSSTAMTVMVVGLVNAGVIALRPAISVIMGANIGTTLGNGLIALPLGPLGLLLGGIFALVYVFAKSEKIRNIALACMGFALIFYGLNLMTGGLRPLRGMPEVMSIISGLHAESFVGLVVCILIAALITALIHSSSATIGIVMGLGAAGVLDWQTAVAFSLGADRGTTITSWMASLNLSKNAKRAAYAHMSFNFIGVAVMIILFFPAIEILKFAMGWFGGDPGVPVMVGGKETFPLVPVAVGLFSTAFNVFNTVLLFPFVGVFEQVLSRIGRTAAEDIEDYSVPKYLKRELTSDFTNSVNAVQQETLRHLNAGALFLDIARGVKTAPSDPGEHYVATDILSRDIRSFSAALFKDSMPYDQQDLVGSLIEEADFSASLAETLHQVARRVKREKFTADAEKVVTAALTRLEFRLREILPDFGVPNPAVPTGHVKLNSVEELREKALLLGPQVSSGERGAILALLGSIERAELLIRRIDAERQSVNRAEVIARAKATMTKPDRRPDIDGSFNPAPAE</sequence>
<evidence type="ECO:0000313" key="2">
    <source>
        <dbReference type="Proteomes" id="UP000616151"/>
    </source>
</evidence>
<dbReference type="Proteomes" id="UP000616151">
    <property type="component" value="Unassembled WGS sequence"/>
</dbReference>
<organism evidence="1 2">
    <name type="scientific">Taklimakanibacter albus</name>
    <dbReference type="NCBI Taxonomy" id="2800327"/>
    <lineage>
        <taxon>Bacteria</taxon>
        <taxon>Pseudomonadati</taxon>
        <taxon>Pseudomonadota</taxon>
        <taxon>Alphaproteobacteria</taxon>
        <taxon>Hyphomicrobiales</taxon>
        <taxon>Aestuariivirgaceae</taxon>
        <taxon>Taklimakanibacter</taxon>
    </lineage>
</organism>
<comment type="caution">
    <text evidence="1">The sequence shown here is derived from an EMBL/GenBank/DDBJ whole genome shotgun (WGS) entry which is preliminary data.</text>
</comment>
<protein>
    <submittedName>
        <fullName evidence="1">Na/Pi cotransporter family protein</fullName>
    </submittedName>
</protein>